<comment type="caution">
    <text evidence="1">The sequence shown here is derived from an EMBL/GenBank/DDBJ whole genome shotgun (WGS) entry which is preliminary data.</text>
</comment>
<proteinExistence type="predicted"/>
<evidence type="ECO:0000313" key="1">
    <source>
        <dbReference type="EMBL" id="PKQ64788.1"/>
    </source>
</evidence>
<keyword evidence="2" id="KW-1185">Reference proteome</keyword>
<gene>
    <name evidence="1" type="ORF">BZG02_02715</name>
</gene>
<organism evidence="1 2">
    <name type="scientific">Labilibaculum filiforme</name>
    <dbReference type="NCBI Taxonomy" id="1940526"/>
    <lineage>
        <taxon>Bacteria</taxon>
        <taxon>Pseudomonadati</taxon>
        <taxon>Bacteroidota</taxon>
        <taxon>Bacteroidia</taxon>
        <taxon>Marinilabiliales</taxon>
        <taxon>Marinifilaceae</taxon>
        <taxon>Labilibaculum</taxon>
    </lineage>
</organism>
<reference evidence="1 2" key="1">
    <citation type="journal article" date="2017" name="Front. Microbiol.">
        <title>Labilibaculum manganireducens gen. nov., sp. nov. and Labilibaculum filiforme sp. nov., Novel Bacteroidetes Isolated from Subsurface Sediments of the Baltic Sea.</title>
        <authorList>
            <person name="Vandieken V."/>
            <person name="Marshall I.P."/>
            <person name="Niemann H."/>
            <person name="Engelen B."/>
            <person name="Cypionka H."/>
        </authorList>
    </citation>
    <scope>NUCLEOTIDE SEQUENCE [LARGE SCALE GENOMIC DNA]</scope>
    <source>
        <strain evidence="1 2">59.16B</strain>
    </source>
</reference>
<name>A0A2N3I3A8_9BACT</name>
<evidence type="ECO:0000313" key="2">
    <source>
        <dbReference type="Proteomes" id="UP000233535"/>
    </source>
</evidence>
<protein>
    <submittedName>
        <fullName evidence="1">Uncharacterized protein</fullName>
    </submittedName>
</protein>
<dbReference type="AlphaFoldDB" id="A0A2N3I3A8"/>
<sequence>MKDVSFLFFTINQAILKSELIDEASEYILCKFRRSGVGFVSCSKTGRDNIKSKIFELWE</sequence>
<accession>A0A2N3I3A8</accession>
<dbReference type="Proteomes" id="UP000233535">
    <property type="component" value="Unassembled WGS sequence"/>
</dbReference>
<dbReference type="EMBL" id="MVDD01000002">
    <property type="protein sequence ID" value="PKQ64788.1"/>
    <property type="molecule type" value="Genomic_DNA"/>
</dbReference>